<accession>A0ABX8DEJ6</accession>
<organism evidence="1 2">
    <name type="scientific">Shewanella dokdonensis</name>
    <dbReference type="NCBI Taxonomy" id="712036"/>
    <lineage>
        <taxon>Bacteria</taxon>
        <taxon>Pseudomonadati</taxon>
        <taxon>Pseudomonadota</taxon>
        <taxon>Gammaproteobacteria</taxon>
        <taxon>Alteromonadales</taxon>
        <taxon>Shewanellaceae</taxon>
        <taxon>Shewanella</taxon>
    </lineage>
</organism>
<sequence>MQHKHDAQHEQLMNMKQLRLELRAWANWWLRHEYGQGYASRSACDKIKEPLIHDVSVIEFDIQPPRYVVRYDLKVEKLSMDCRRAIRAHYFCRGNWALAGFDSRKTFLFWLRRAELVLV</sequence>
<gene>
    <name evidence="1" type="ORF">KHX94_18830</name>
</gene>
<keyword evidence="2" id="KW-1185">Reference proteome</keyword>
<reference evidence="1 2" key="1">
    <citation type="journal article" date="2012" name="Int. J. Syst. Evol. Microbiol.">
        <title>Shewanella dokdonensis sp. nov., isolated from seawater.</title>
        <authorList>
            <person name="Sung H.R."/>
            <person name="Yoon J.H."/>
            <person name="Ghim S.Y."/>
        </authorList>
    </citation>
    <scope>NUCLEOTIDE SEQUENCE [LARGE SCALE GENOMIC DNA]</scope>
    <source>
        <strain evidence="1 2">DSM 23626</strain>
    </source>
</reference>
<evidence type="ECO:0000313" key="2">
    <source>
        <dbReference type="Proteomes" id="UP000676428"/>
    </source>
</evidence>
<name>A0ABX8DEJ6_9GAMM</name>
<protein>
    <submittedName>
        <fullName evidence="1">Uncharacterized protein</fullName>
    </submittedName>
</protein>
<dbReference type="RefSeq" id="WP_213681756.1">
    <property type="nucleotide sequence ID" value="NZ_CP074572.1"/>
</dbReference>
<proteinExistence type="predicted"/>
<dbReference type="Proteomes" id="UP000676428">
    <property type="component" value="Chromosome"/>
</dbReference>
<evidence type="ECO:0000313" key="1">
    <source>
        <dbReference type="EMBL" id="QVK23115.1"/>
    </source>
</evidence>
<dbReference type="EMBL" id="CP074572">
    <property type="protein sequence ID" value="QVK23115.1"/>
    <property type="molecule type" value="Genomic_DNA"/>
</dbReference>